<evidence type="ECO:0000313" key="18">
    <source>
        <dbReference type="EMBL" id="TXB66156.1"/>
    </source>
</evidence>
<dbReference type="InterPro" id="IPR000212">
    <property type="entry name" value="DNA_helicase_UvrD/REP"/>
</dbReference>
<dbReference type="Pfam" id="PF13361">
    <property type="entry name" value="UvrD_C"/>
    <property type="match status" value="1"/>
</dbReference>
<dbReference type="AlphaFoldDB" id="A0A5C6RUI4"/>
<sequence length="1136" mass="131450">MKNITFINAGAGSGKTYRLTVELNKAIIEKECKADEVMLTTFTKKAADEIKVKSMESLLKEGLFIEANDLTNAYIGTVHAVCQKFIQKFWHYIGFPKEIKVMDEADTDFYFSQAIADVPSIIQLERLTDLSYKFNFLGNFKTVDTSKWKDDLLKIIELARTNNILNFENSKIKSLDYAKKILNTNSTHINYKDLDRIIDNIIKIGEELPEARNKTRKKAAKDLKDINKYNIQYSELKKIKLVIDDFENQGLLSQDLLFSKNQLEAYHRTKTLLNDIDEYNNLLFDIAEKSIKKYTNYKQEIGLIDYSDMEKGFLELLEIKEVQKEVRDTVKLVMVDEFQDSSPIQLAIFIKLSFIVNRSIWVGDPKQSIYSFRGTDPILIDAIVKRFEENQEKSLVNDNLEYSWRSRPEIVDCVNKIFKPALKDQVKEKHITLKPVRTDKGFKLSALHHFNLVEFKTNSKGENVVDATKPAYFKSVAKSVVKVLNESWIITDKDQSEPNLNNPDEEVVKSKILRPSDIAILCKGNDEVNTLTKELNNFGIKVSSESDNLKNTAEYYLIISLIKLILSKENVLAKAEVKILTETSYNVGDLIDDRLIFLNKLPGYPQKPNKDDLKDADYNEELKKYINKRENYYNELNSWGKDNLLITGISSIINEIKDLPLPQLIEHLVNRLNIYNVTTNWGKSEQRRSNIQKIIEYAYKYDDRCINMNMGASIMGFIHYLDSQSSLTESKSVNDDSINVLTYHKSKGLEWPLVILTELQKDVNWGFISRNVFGIFIENKSNINIDAVLIDRDILSLPWCFGAATSNPSEDFVTHIKSLEEYRITKSKHENELKRVMYVGMTRPRDYLITTGMHKQPNIKGETLAYPWLDIVNHHDNWRFEDFADVDTGKADVFDRGVDFHVHKLELNNDDKIENKEKNKYFLGKKLNHNRDIEPYFISPSKVKINNNVDVSIYADIQNRIPTGSSAKDKVDILGNCLHDILYFYLGNKLNDITNNSLNNIERIIINYRMDNIINSKDVASSIDLFYDFICKEFKPKEWYRELSLETEINGQVYKGEVDLLLEVSGGFILIDYKSYPGQIERILDRTSVDNSNYAGKYLGQLNTYEKMIEKLTCKKVLKKLIYYTVLGKMVEFQNN</sequence>
<keyword evidence="2" id="KW-0540">Nuclease</keyword>
<dbReference type="PANTHER" id="PTHR11070:SF2">
    <property type="entry name" value="ATP-DEPENDENT DNA HELICASE SRS2"/>
    <property type="match status" value="1"/>
</dbReference>
<evidence type="ECO:0000256" key="12">
    <source>
        <dbReference type="ARBA" id="ARBA00034617"/>
    </source>
</evidence>
<reference evidence="18 19" key="1">
    <citation type="submission" date="2019-08" db="EMBL/GenBank/DDBJ databases">
        <title>Genome of Vicingus serpentipes NCIMB 15042.</title>
        <authorList>
            <person name="Bowman J.P."/>
        </authorList>
    </citation>
    <scope>NUCLEOTIDE SEQUENCE [LARGE SCALE GENOMIC DNA]</scope>
    <source>
        <strain evidence="18 19">NCIMB 15042</strain>
    </source>
</reference>
<evidence type="ECO:0000256" key="7">
    <source>
        <dbReference type="ARBA" id="ARBA00022839"/>
    </source>
</evidence>
<evidence type="ECO:0000256" key="6">
    <source>
        <dbReference type="ARBA" id="ARBA00022806"/>
    </source>
</evidence>
<dbReference type="GO" id="GO:0005524">
    <property type="term" value="F:ATP binding"/>
    <property type="evidence" value="ECO:0007669"/>
    <property type="project" value="UniProtKB-UniRule"/>
</dbReference>
<dbReference type="Gene3D" id="3.90.320.10">
    <property type="match status" value="1"/>
</dbReference>
<protein>
    <recommendedName>
        <fullName evidence="13">DNA 3'-5' helicase</fullName>
        <ecNumber evidence="13">5.6.2.4</ecNumber>
    </recommendedName>
    <alternativeName>
        <fullName evidence="14">DNA 3'-5' helicase II</fullName>
    </alternativeName>
</protein>
<comment type="catalytic activity">
    <reaction evidence="12">
        <text>Couples ATP hydrolysis with the unwinding of duplex DNA by translocating in the 3'-5' direction.</text>
        <dbReference type="EC" id="5.6.2.4"/>
    </reaction>
</comment>
<dbReference type="GO" id="GO:0003677">
    <property type="term" value="F:DNA binding"/>
    <property type="evidence" value="ECO:0007669"/>
    <property type="project" value="UniProtKB-KW"/>
</dbReference>
<evidence type="ECO:0000256" key="15">
    <source>
        <dbReference type="ARBA" id="ARBA00048988"/>
    </source>
</evidence>
<evidence type="ECO:0000256" key="5">
    <source>
        <dbReference type="ARBA" id="ARBA00022801"/>
    </source>
</evidence>
<keyword evidence="10" id="KW-0234">DNA repair</keyword>
<keyword evidence="7" id="KW-0269">Exonuclease</keyword>
<comment type="similarity">
    <text evidence="1">Belongs to the helicase family. UvrD subfamily.</text>
</comment>
<dbReference type="PROSITE" id="PS51198">
    <property type="entry name" value="UVRD_HELICASE_ATP_BIND"/>
    <property type="match status" value="1"/>
</dbReference>
<evidence type="ECO:0000256" key="8">
    <source>
        <dbReference type="ARBA" id="ARBA00022840"/>
    </source>
</evidence>
<dbReference type="InterPro" id="IPR011604">
    <property type="entry name" value="PDDEXK-like_dom_sf"/>
</dbReference>
<comment type="catalytic activity">
    <reaction evidence="15">
        <text>ATP + H2O = ADP + phosphate + H(+)</text>
        <dbReference type="Rhea" id="RHEA:13065"/>
        <dbReference type="ChEBI" id="CHEBI:15377"/>
        <dbReference type="ChEBI" id="CHEBI:15378"/>
        <dbReference type="ChEBI" id="CHEBI:30616"/>
        <dbReference type="ChEBI" id="CHEBI:43474"/>
        <dbReference type="ChEBI" id="CHEBI:456216"/>
        <dbReference type="EC" id="5.6.2.4"/>
    </reaction>
</comment>
<evidence type="ECO:0000256" key="14">
    <source>
        <dbReference type="ARBA" id="ARBA00034923"/>
    </source>
</evidence>
<organism evidence="18 19">
    <name type="scientific">Vicingus serpentipes</name>
    <dbReference type="NCBI Taxonomy" id="1926625"/>
    <lineage>
        <taxon>Bacteria</taxon>
        <taxon>Pseudomonadati</taxon>
        <taxon>Bacteroidota</taxon>
        <taxon>Flavobacteriia</taxon>
        <taxon>Flavobacteriales</taxon>
        <taxon>Vicingaceae</taxon>
        <taxon>Vicingus</taxon>
    </lineage>
</organism>
<dbReference type="GO" id="GO:0004527">
    <property type="term" value="F:exonuclease activity"/>
    <property type="evidence" value="ECO:0007669"/>
    <property type="project" value="UniProtKB-KW"/>
</dbReference>
<keyword evidence="11" id="KW-0413">Isomerase</keyword>
<proteinExistence type="inferred from homology"/>
<evidence type="ECO:0000256" key="3">
    <source>
        <dbReference type="ARBA" id="ARBA00022741"/>
    </source>
</evidence>
<evidence type="ECO:0000313" key="19">
    <source>
        <dbReference type="Proteomes" id="UP000321721"/>
    </source>
</evidence>
<dbReference type="Gene3D" id="1.10.10.160">
    <property type="match status" value="1"/>
</dbReference>
<dbReference type="InterPro" id="IPR011335">
    <property type="entry name" value="Restrct_endonuc-II-like"/>
</dbReference>
<keyword evidence="5 16" id="KW-0378">Hydrolase</keyword>
<keyword evidence="19" id="KW-1185">Reference proteome</keyword>
<dbReference type="InterPro" id="IPR014016">
    <property type="entry name" value="UvrD-like_ATP-bd"/>
</dbReference>
<dbReference type="SUPFAM" id="SSF52540">
    <property type="entry name" value="P-loop containing nucleoside triphosphate hydrolases"/>
    <property type="match status" value="1"/>
</dbReference>
<dbReference type="Pfam" id="PF00580">
    <property type="entry name" value="UvrD-helicase"/>
    <property type="match status" value="1"/>
</dbReference>
<dbReference type="InterPro" id="IPR014017">
    <property type="entry name" value="DNA_helicase_UvrD-like_C"/>
</dbReference>
<evidence type="ECO:0000256" key="10">
    <source>
        <dbReference type="ARBA" id="ARBA00023204"/>
    </source>
</evidence>
<keyword evidence="9" id="KW-0238">DNA-binding</keyword>
<name>A0A5C6RUI4_9FLAO</name>
<evidence type="ECO:0000256" key="1">
    <source>
        <dbReference type="ARBA" id="ARBA00009922"/>
    </source>
</evidence>
<keyword evidence="3 16" id="KW-0547">Nucleotide-binding</keyword>
<dbReference type="RefSeq" id="WP_147099657.1">
    <property type="nucleotide sequence ID" value="NZ_VOOS01000002.1"/>
</dbReference>
<dbReference type="EC" id="5.6.2.4" evidence="13"/>
<evidence type="ECO:0000256" key="9">
    <source>
        <dbReference type="ARBA" id="ARBA00023125"/>
    </source>
</evidence>
<keyword evidence="6 16" id="KW-0347">Helicase</keyword>
<dbReference type="Proteomes" id="UP000321721">
    <property type="component" value="Unassembled WGS sequence"/>
</dbReference>
<gene>
    <name evidence="18" type="ORF">FRY74_06175</name>
</gene>
<feature type="domain" description="UvrD-like helicase ATP-binding" evidence="17">
    <location>
        <begin position="1"/>
        <end position="407"/>
    </location>
</feature>
<keyword evidence="8 16" id="KW-0067">ATP-binding</keyword>
<dbReference type="GO" id="GO:0000725">
    <property type="term" value="P:recombinational repair"/>
    <property type="evidence" value="ECO:0007669"/>
    <property type="project" value="TreeGrafter"/>
</dbReference>
<dbReference type="GO" id="GO:0043138">
    <property type="term" value="F:3'-5' DNA helicase activity"/>
    <property type="evidence" value="ECO:0007669"/>
    <property type="project" value="UniProtKB-EC"/>
</dbReference>
<dbReference type="InterPro" id="IPR013986">
    <property type="entry name" value="DExx_box_DNA_helicase_dom_sf"/>
</dbReference>
<dbReference type="OrthoDB" id="9810135at2"/>
<dbReference type="Gene3D" id="3.40.50.300">
    <property type="entry name" value="P-loop containing nucleotide triphosphate hydrolases"/>
    <property type="match status" value="4"/>
</dbReference>
<dbReference type="PANTHER" id="PTHR11070">
    <property type="entry name" value="UVRD / RECB / PCRA DNA HELICASE FAMILY MEMBER"/>
    <property type="match status" value="1"/>
</dbReference>
<dbReference type="EMBL" id="VOOS01000002">
    <property type="protein sequence ID" value="TXB66156.1"/>
    <property type="molecule type" value="Genomic_DNA"/>
</dbReference>
<comment type="caution">
    <text evidence="18">The sequence shown here is derived from an EMBL/GenBank/DDBJ whole genome shotgun (WGS) entry which is preliminary data.</text>
</comment>
<evidence type="ECO:0000256" key="16">
    <source>
        <dbReference type="PROSITE-ProRule" id="PRU00560"/>
    </source>
</evidence>
<accession>A0A5C6RUI4</accession>
<evidence type="ECO:0000256" key="13">
    <source>
        <dbReference type="ARBA" id="ARBA00034808"/>
    </source>
</evidence>
<evidence type="ECO:0000256" key="4">
    <source>
        <dbReference type="ARBA" id="ARBA00022763"/>
    </source>
</evidence>
<keyword evidence="4" id="KW-0227">DNA damage</keyword>
<evidence type="ECO:0000256" key="11">
    <source>
        <dbReference type="ARBA" id="ARBA00023235"/>
    </source>
</evidence>
<dbReference type="SUPFAM" id="SSF52980">
    <property type="entry name" value="Restriction endonuclease-like"/>
    <property type="match status" value="1"/>
</dbReference>
<evidence type="ECO:0000259" key="17">
    <source>
        <dbReference type="PROSITE" id="PS51198"/>
    </source>
</evidence>
<feature type="binding site" evidence="16">
    <location>
        <begin position="9"/>
        <end position="16"/>
    </location>
    <ligand>
        <name>ATP</name>
        <dbReference type="ChEBI" id="CHEBI:30616"/>
    </ligand>
</feature>
<evidence type="ECO:0000256" key="2">
    <source>
        <dbReference type="ARBA" id="ARBA00022722"/>
    </source>
</evidence>
<dbReference type="InterPro" id="IPR027417">
    <property type="entry name" value="P-loop_NTPase"/>
</dbReference>